<keyword evidence="2" id="KW-1185">Reference proteome</keyword>
<dbReference type="Proteomes" id="UP000605676">
    <property type="component" value="Unassembled WGS sequence"/>
</dbReference>
<accession>A0ABS1HPN4</accession>
<reference evidence="1 2" key="1">
    <citation type="submission" date="2021-01" db="EMBL/GenBank/DDBJ databases">
        <title>Carboxyliciviraga sp.nov., isolated from coastal sediments.</title>
        <authorList>
            <person name="Lu D."/>
            <person name="Zhang T."/>
        </authorList>
    </citation>
    <scope>NUCLEOTIDE SEQUENCE [LARGE SCALE GENOMIC DNA]</scope>
    <source>
        <strain evidence="1 2">N1Y132</strain>
    </source>
</reference>
<gene>
    <name evidence="1" type="ORF">JIV24_20100</name>
</gene>
<protein>
    <submittedName>
        <fullName evidence="1">Uncharacterized protein</fullName>
    </submittedName>
</protein>
<dbReference type="EMBL" id="JAENRR010000082">
    <property type="protein sequence ID" value="MBK3519654.1"/>
    <property type="molecule type" value="Genomic_DNA"/>
</dbReference>
<comment type="caution">
    <text evidence="1">The sequence shown here is derived from an EMBL/GenBank/DDBJ whole genome shotgun (WGS) entry which is preliminary data.</text>
</comment>
<name>A0ABS1HPN4_9BACT</name>
<evidence type="ECO:0000313" key="2">
    <source>
        <dbReference type="Proteomes" id="UP000605676"/>
    </source>
</evidence>
<evidence type="ECO:0000313" key="1">
    <source>
        <dbReference type="EMBL" id="MBK3519654.1"/>
    </source>
</evidence>
<sequence length="94" mass="11104">MYKNHPPKLVNENSLKVLLRNKTQEYELNKERSNIVSYLRRCLRNAKISLEFEISLVEDKGPQKAFTVADKFKVMMEKNPSLAIFKKEFNLDLE</sequence>
<organism evidence="1 2">
    <name type="scientific">Carboxylicivirga marina</name>
    <dbReference type="NCBI Taxonomy" id="2800988"/>
    <lineage>
        <taxon>Bacteria</taxon>
        <taxon>Pseudomonadati</taxon>
        <taxon>Bacteroidota</taxon>
        <taxon>Bacteroidia</taxon>
        <taxon>Marinilabiliales</taxon>
        <taxon>Marinilabiliaceae</taxon>
        <taxon>Carboxylicivirga</taxon>
    </lineage>
</organism>
<proteinExistence type="predicted"/>